<keyword evidence="6" id="KW-1133">Transmembrane helix</keyword>
<evidence type="ECO:0000256" key="2">
    <source>
        <dbReference type="ARBA" id="ARBA00008124"/>
    </source>
</evidence>
<dbReference type="GO" id="GO:0009247">
    <property type="term" value="P:glycolipid biosynthetic process"/>
    <property type="evidence" value="ECO:0007669"/>
    <property type="project" value="InterPro"/>
</dbReference>
<evidence type="ECO:0000256" key="5">
    <source>
        <dbReference type="ARBA" id="ARBA00022968"/>
    </source>
</evidence>
<dbReference type="EMBL" id="OZ035841">
    <property type="protein sequence ID" value="CAL1591360.1"/>
    <property type="molecule type" value="Genomic_DNA"/>
</dbReference>
<name>A0AAV2KTI2_KNICA</name>
<evidence type="ECO:0000313" key="11">
    <source>
        <dbReference type="EMBL" id="CAL1591360.1"/>
    </source>
</evidence>
<dbReference type="PANTHER" id="PTHR14647:SF83">
    <property type="entry name" value="GALACTOSE-3-O-SULFOTRANSFERASE 3"/>
    <property type="match status" value="1"/>
</dbReference>
<keyword evidence="10" id="KW-0732">Signal</keyword>
<keyword evidence="8" id="KW-0472">Membrane</keyword>
<evidence type="ECO:0000256" key="8">
    <source>
        <dbReference type="ARBA" id="ARBA00023136"/>
    </source>
</evidence>
<evidence type="ECO:0000256" key="3">
    <source>
        <dbReference type="ARBA" id="ARBA00022679"/>
    </source>
</evidence>
<dbReference type="GO" id="GO:0000139">
    <property type="term" value="C:Golgi membrane"/>
    <property type="evidence" value="ECO:0007669"/>
    <property type="project" value="UniProtKB-SubCell"/>
</dbReference>
<sequence length="344" mass="40204">MWQKKIFLFFVIISTVSLLLHQGRHLNWNMKSFHFGCSAVTRGLREKVTTVVFLKTHKTASSTMQNLLFRFAERHNLTVALPVTICGHQFCYPRTFSTHFVHPHTLPPQILTNHMRFNKVEVRRLMPNNSTYITIMREPSSMFESLFVYYTQYCQSFKRVTNASLEAFLNNPWHYYKAEEVDSMYARNTLTFDLGGDKDRPATDVAYAKSFTAQVEKTFLLVMISEYFDESLILLRHLLNWDLEDVVYFKLNMRTENSKQSLNPQLSSKIRAWNSVDAYLFDHFNASLWRQLTTLGLDCVAKENFNTQNLSYVPSPCAIGDRINIERIYNSSMSDPLETNRFTV</sequence>
<gene>
    <name evidence="11" type="ORF">KC01_LOCUS20732</name>
</gene>
<dbReference type="SUPFAM" id="SSF52540">
    <property type="entry name" value="P-loop containing nucleoside triphosphate hydrolases"/>
    <property type="match status" value="1"/>
</dbReference>
<accession>A0AAV2KTI2</accession>
<evidence type="ECO:0008006" key="13">
    <source>
        <dbReference type="Google" id="ProtNLM"/>
    </source>
</evidence>
<feature type="chain" id="PRO_5043696471" description="Galactose-3-O-sulfotransferase 3" evidence="10">
    <location>
        <begin position="19"/>
        <end position="344"/>
    </location>
</feature>
<evidence type="ECO:0000256" key="4">
    <source>
        <dbReference type="ARBA" id="ARBA00022692"/>
    </source>
</evidence>
<keyword evidence="12" id="KW-1185">Reference proteome</keyword>
<organism evidence="11 12">
    <name type="scientific">Knipowitschia caucasica</name>
    <name type="common">Caucasian dwarf goby</name>
    <name type="synonym">Pomatoschistus caucasicus</name>
    <dbReference type="NCBI Taxonomy" id="637954"/>
    <lineage>
        <taxon>Eukaryota</taxon>
        <taxon>Metazoa</taxon>
        <taxon>Chordata</taxon>
        <taxon>Craniata</taxon>
        <taxon>Vertebrata</taxon>
        <taxon>Euteleostomi</taxon>
        <taxon>Actinopterygii</taxon>
        <taxon>Neopterygii</taxon>
        <taxon>Teleostei</taxon>
        <taxon>Neoteleostei</taxon>
        <taxon>Acanthomorphata</taxon>
        <taxon>Gobiaria</taxon>
        <taxon>Gobiiformes</taxon>
        <taxon>Gobioidei</taxon>
        <taxon>Gobiidae</taxon>
        <taxon>Gobiinae</taxon>
        <taxon>Knipowitschia</taxon>
    </lineage>
</organism>
<evidence type="ECO:0000256" key="10">
    <source>
        <dbReference type="SAM" id="SignalP"/>
    </source>
</evidence>
<reference evidence="11 12" key="1">
    <citation type="submission" date="2024-04" db="EMBL/GenBank/DDBJ databases">
        <authorList>
            <person name="Waldvogel A.-M."/>
            <person name="Schoenle A."/>
        </authorList>
    </citation>
    <scope>NUCLEOTIDE SEQUENCE [LARGE SCALE GENOMIC DNA]</scope>
</reference>
<protein>
    <recommendedName>
        <fullName evidence="13">Galactose-3-O-sulfotransferase 3</fullName>
    </recommendedName>
</protein>
<keyword evidence="7" id="KW-0333">Golgi apparatus</keyword>
<dbReference type="Proteomes" id="UP001497482">
    <property type="component" value="Chromosome 19"/>
</dbReference>
<keyword evidence="3" id="KW-0808">Transferase</keyword>
<evidence type="ECO:0000256" key="9">
    <source>
        <dbReference type="ARBA" id="ARBA00023180"/>
    </source>
</evidence>
<dbReference type="InterPro" id="IPR009729">
    <property type="entry name" value="Gal-3-0_sulfotransfrase"/>
</dbReference>
<dbReference type="PANTHER" id="PTHR14647">
    <property type="entry name" value="GALACTOSE-3-O-SULFOTRANSFERASE"/>
    <property type="match status" value="1"/>
</dbReference>
<dbReference type="AlphaFoldDB" id="A0AAV2KTI2"/>
<evidence type="ECO:0000313" key="12">
    <source>
        <dbReference type="Proteomes" id="UP001497482"/>
    </source>
</evidence>
<dbReference type="Gene3D" id="3.40.50.300">
    <property type="entry name" value="P-loop containing nucleotide triphosphate hydrolases"/>
    <property type="match status" value="1"/>
</dbReference>
<keyword evidence="5" id="KW-0735">Signal-anchor</keyword>
<comment type="subcellular location">
    <subcellularLocation>
        <location evidence="1">Golgi apparatus membrane</location>
        <topology evidence="1">Single-pass type II membrane protein</topology>
    </subcellularLocation>
</comment>
<feature type="signal peptide" evidence="10">
    <location>
        <begin position="1"/>
        <end position="18"/>
    </location>
</feature>
<comment type="similarity">
    <text evidence="2">Belongs to the galactose-3-O-sulfotransferase family.</text>
</comment>
<dbReference type="Pfam" id="PF06990">
    <property type="entry name" value="Gal-3-0_sulfotr"/>
    <property type="match status" value="1"/>
</dbReference>
<evidence type="ECO:0000256" key="6">
    <source>
        <dbReference type="ARBA" id="ARBA00022989"/>
    </source>
</evidence>
<keyword evidence="9" id="KW-0325">Glycoprotein</keyword>
<evidence type="ECO:0000256" key="7">
    <source>
        <dbReference type="ARBA" id="ARBA00023034"/>
    </source>
</evidence>
<evidence type="ECO:0000256" key="1">
    <source>
        <dbReference type="ARBA" id="ARBA00004323"/>
    </source>
</evidence>
<keyword evidence="4" id="KW-0812">Transmembrane</keyword>
<dbReference type="InterPro" id="IPR027417">
    <property type="entry name" value="P-loop_NTPase"/>
</dbReference>
<dbReference type="GO" id="GO:0001733">
    <property type="term" value="F:galactosylceramide sulfotransferase activity"/>
    <property type="evidence" value="ECO:0007669"/>
    <property type="project" value="InterPro"/>
</dbReference>
<proteinExistence type="inferred from homology"/>